<accession>A0A3N0GVY4</accession>
<dbReference type="GO" id="GO:0008324">
    <property type="term" value="F:monoatomic cation transmembrane transporter activity"/>
    <property type="evidence" value="ECO:0007669"/>
    <property type="project" value="InterPro"/>
</dbReference>
<evidence type="ECO:0000313" key="12">
    <source>
        <dbReference type="Proteomes" id="UP000279994"/>
    </source>
</evidence>
<keyword evidence="6 9" id="KW-1133">Transmembrane helix</keyword>
<gene>
    <name evidence="11" type="ORF">EFL26_03565</name>
</gene>
<dbReference type="PANTHER" id="PTHR32507:SF0">
    <property type="entry name" value="NA(+)_H(+) ANTIPORTER 2-RELATED"/>
    <property type="match status" value="1"/>
</dbReference>
<feature type="transmembrane region" description="Helical" evidence="9">
    <location>
        <begin position="190"/>
        <end position="212"/>
    </location>
</feature>
<dbReference type="Gene3D" id="3.30.70.1450">
    <property type="entry name" value="Regulator of K+ conductance, C-terminal domain"/>
    <property type="match status" value="1"/>
</dbReference>
<dbReference type="GO" id="GO:0005886">
    <property type="term" value="C:plasma membrane"/>
    <property type="evidence" value="ECO:0007669"/>
    <property type="project" value="UniProtKB-SubCell"/>
</dbReference>
<evidence type="ECO:0000256" key="8">
    <source>
        <dbReference type="ARBA" id="ARBA00023136"/>
    </source>
</evidence>
<dbReference type="RefSeq" id="WP_123221516.1">
    <property type="nucleotide sequence ID" value="NZ_RJSF01000007.1"/>
</dbReference>
<evidence type="ECO:0000256" key="1">
    <source>
        <dbReference type="ARBA" id="ARBA00004651"/>
    </source>
</evidence>
<dbReference type="InterPro" id="IPR006153">
    <property type="entry name" value="Cation/H_exchanger_TM"/>
</dbReference>
<feature type="transmembrane region" description="Helical" evidence="9">
    <location>
        <begin position="336"/>
        <end position="355"/>
    </location>
</feature>
<dbReference type="PANTHER" id="PTHR32507">
    <property type="entry name" value="NA(+)/H(+) ANTIPORTER 1"/>
    <property type="match status" value="1"/>
</dbReference>
<evidence type="ECO:0000313" key="11">
    <source>
        <dbReference type="EMBL" id="RNM16623.1"/>
    </source>
</evidence>
<feature type="transmembrane region" description="Helical" evidence="9">
    <location>
        <begin position="163"/>
        <end position="183"/>
    </location>
</feature>
<comment type="caution">
    <text evidence="11">The sequence shown here is derived from an EMBL/GenBank/DDBJ whole genome shotgun (WGS) entry which is preliminary data.</text>
</comment>
<evidence type="ECO:0000256" key="9">
    <source>
        <dbReference type="SAM" id="Phobius"/>
    </source>
</evidence>
<feature type="transmembrane region" description="Helical" evidence="9">
    <location>
        <begin position="302"/>
        <end position="324"/>
    </location>
</feature>
<keyword evidence="2" id="KW-0813">Transport</keyword>
<keyword evidence="3" id="KW-0050">Antiport</keyword>
<evidence type="ECO:0000256" key="2">
    <source>
        <dbReference type="ARBA" id="ARBA00022448"/>
    </source>
</evidence>
<dbReference type="InterPro" id="IPR036721">
    <property type="entry name" value="RCK_C_sf"/>
</dbReference>
<feature type="transmembrane region" description="Helical" evidence="9">
    <location>
        <begin position="232"/>
        <end position="257"/>
    </location>
</feature>
<keyword evidence="4" id="KW-1003">Cell membrane</keyword>
<dbReference type="InterPro" id="IPR006037">
    <property type="entry name" value="RCK_C"/>
</dbReference>
<comment type="subcellular location">
    <subcellularLocation>
        <location evidence="1">Cell membrane</location>
        <topology evidence="1">Multi-pass membrane protein</topology>
    </subcellularLocation>
</comment>
<dbReference type="PROSITE" id="PS51202">
    <property type="entry name" value="RCK_C"/>
    <property type="match status" value="1"/>
</dbReference>
<dbReference type="AlphaFoldDB" id="A0A3N0GVY4"/>
<evidence type="ECO:0000256" key="6">
    <source>
        <dbReference type="ARBA" id="ARBA00022989"/>
    </source>
</evidence>
<feature type="transmembrane region" description="Helical" evidence="9">
    <location>
        <begin position="367"/>
        <end position="388"/>
    </location>
</feature>
<protein>
    <submittedName>
        <fullName evidence="11">Sodium:proton exchanger</fullName>
    </submittedName>
</protein>
<keyword evidence="12" id="KW-1185">Reference proteome</keyword>
<evidence type="ECO:0000256" key="5">
    <source>
        <dbReference type="ARBA" id="ARBA00022692"/>
    </source>
</evidence>
<dbReference type="OrthoDB" id="9810759at2"/>
<dbReference type="Gene3D" id="1.20.1530.20">
    <property type="match status" value="1"/>
</dbReference>
<evidence type="ECO:0000256" key="4">
    <source>
        <dbReference type="ARBA" id="ARBA00022475"/>
    </source>
</evidence>
<keyword evidence="5 9" id="KW-0812">Transmembrane</keyword>
<dbReference type="Pfam" id="PF00999">
    <property type="entry name" value="Na_H_Exchanger"/>
    <property type="match status" value="1"/>
</dbReference>
<evidence type="ECO:0000256" key="7">
    <source>
        <dbReference type="ARBA" id="ARBA00023065"/>
    </source>
</evidence>
<proteinExistence type="predicted"/>
<dbReference type="SUPFAM" id="SSF116726">
    <property type="entry name" value="TrkA C-terminal domain-like"/>
    <property type="match status" value="1"/>
</dbReference>
<name>A0A3N0GVY4_9ACTN</name>
<keyword evidence="7" id="KW-0406">Ion transport</keyword>
<sequence>MHDVIPFAVIVASAALALLAATGSSRLSERTQIPTPAMFLVAASLVVDLFPRLGSLTVRTDQRIVTVALVLILFDGGMHIGLRRFRPVAGAVVWIGVAGTFVTAGALAYAAHTLFGFAWREALLLGTALAPTDPAVVFSVLGRREIAGRSGTLLEGESGANDPVGIALMLAVLGTSGSGLHAVGHGTLEFVLQMAIGIVFGVAGGFALRWLMQHLPMPNAALYPLRTIAFALLVYGACTVAHGSGFLAVLLAGILVGDTRAPYKREIERFSSAAGSLAEIVAFTVLGLSIPLSDAFGHGHAWTGVGLAALLVLVIRPVLLGLVLAPIRLRRGERAFVLWSGLKGAVPILLGTYVLTEGSGGADRIYAVIFVVVLVSVVVQGGLVPTFARLWRVPMRVVEPEPWALGMRFRDEPEGLHRFTVRRGSLADGTPIEDLPLGEDVWISMVSRGGRLVHVRGDTVLQAGDEVLTLAPDDAAAGALFRAP</sequence>
<dbReference type="GO" id="GO:1902600">
    <property type="term" value="P:proton transmembrane transport"/>
    <property type="evidence" value="ECO:0007669"/>
    <property type="project" value="InterPro"/>
</dbReference>
<reference evidence="11 12" key="1">
    <citation type="submission" date="2018-11" db="EMBL/GenBank/DDBJ databases">
        <authorList>
            <person name="Li F."/>
        </authorList>
    </citation>
    <scope>NUCLEOTIDE SEQUENCE [LARGE SCALE GENOMIC DNA]</scope>
    <source>
        <strain evidence="11 12">Gsoil 818</strain>
    </source>
</reference>
<dbReference type="Proteomes" id="UP000279994">
    <property type="component" value="Unassembled WGS sequence"/>
</dbReference>
<dbReference type="EMBL" id="RJSF01000007">
    <property type="protein sequence ID" value="RNM16623.1"/>
    <property type="molecule type" value="Genomic_DNA"/>
</dbReference>
<feature type="domain" description="RCK C-terminal" evidence="10">
    <location>
        <begin position="404"/>
        <end position="484"/>
    </location>
</feature>
<feature type="transmembrane region" description="Helical" evidence="9">
    <location>
        <begin position="269"/>
        <end position="290"/>
    </location>
</feature>
<evidence type="ECO:0000256" key="3">
    <source>
        <dbReference type="ARBA" id="ARBA00022449"/>
    </source>
</evidence>
<dbReference type="GO" id="GO:0006813">
    <property type="term" value="P:potassium ion transport"/>
    <property type="evidence" value="ECO:0007669"/>
    <property type="project" value="InterPro"/>
</dbReference>
<feature type="transmembrane region" description="Helical" evidence="9">
    <location>
        <begin position="88"/>
        <end position="110"/>
    </location>
</feature>
<evidence type="ECO:0000259" key="10">
    <source>
        <dbReference type="PROSITE" id="PS51202"/>
    </source>
</evidence>
<keyword evidence="8 9" id="KW-0472">Membrane</keyword>
<organism evidence="11 12">
    <name type="scientific">Nocardioides pocheonensis</name>
    <dbReference type="NCBI Taxonomy" id="661485"/>
    <lineage>
        <taxon>Bacteria</taxon>
        <taxon>Bacillati</taxon>
        <taxon>Actinomycetota</taxon>
        <taxon>Actinomycetes</taxon>
        <taxon>Propionibacteriales</taxon>
        <taxon>Nocardioidaceae</taxon>
        <taxon>Nocardioides</taxon>
    </lineage>
</organism>
<dbReference type="InterPro" id="IPR038770">
    <property type="entry name" value="Na+/solute_symporter_sf"/>
</dbReference>
<dbReference type="Pfam" id="PF02080">
    <property type="entry name" value="TrkA_C"/>
    <property type="match status" value="1"/>
</dbReference>
<dbReference type="GO" id="GO:0015297">
    <property type="term" value="F:antiporter activity"/>
    <property type="evidence" value="ECO:0007669"/>
    <property type="project" value="UniProtKB-KW"/>
</dbReference>